<dbReference type="PROSITE" id="PS00866">
    <property type="entry name" value="CPSASE_1"/>
    <property type="match status" value="1"/>
</dbReference>
<dbReference type="GO" id="GO:0016874">
    <property type="term" value="F:ligase activity"/>
    <property type="evidence" value="ECO:0007669"/>
    <property type="project" value="UniProtKB-KW"/>
</dbReference>
<keyword evidence="6" id="KW-0092">Biotin</keyword>
<dbReference type="NCBIfam" id="NF006367">
    <property type="entry name" value="PRK08591.1"/>
    <property type="match status" value="1"/>
</dbReference>
<dbReference type="InterPro" id="IPR011764">
    <property type="entry name" value="Biotin_carboxylation_dom"/>
</dbReference>
<dbReference type="Pfam" id="PF00289">
    <property type="entry name" value="Biotin_carb_N"/>
    <property type="match status" value="1"/>
</dbReference>
<accession>A0A315ZV30</accession>
<dbReference type="AlphaFoldDB" id="A0A315ZV30"/>
<dbReference type="PROSITE" id="PS50979">
    <property type="entry name" value="BC"/>
    <property type="match status" value="1"/>
</dbReference>
<dbReference type="FunFam" id="3.30.1490.20:FF:000018">
    <property type="entry name" value="Biotin carboxylase"/>
    <property type="match status" value="1"/>
</dbReference>
<dbReference type="PROSITE" id="PS00867">
    <property type="entry name" value="CPSASE_2"/>
    <property type="match status" value="1"/>
</dbReference>
<evidence type="ECO:0000259" key="9">
    <source>
        <dbReference type="PROSITE" id="PS50979"/>
    </source>
</evidence>
<evidence type="ECO:0000256" key="6">
    <source>
        <dbReference type="ARBA" id="ARBA00023267"/>
    </source>
</evidence>
<dbReference type="InterPro" id="IPR011761">
    <property type="entry name" value="ATP-grasp"/>
</dbReference>
<dbReference type="InterPro" id="IPR005482">
    <property type="entry name" value="Biotin_COase_C"/>
</dbReference>
<dbReference type="InterPro" id="IPR050856">
    <property type="entry name" value="Biotin_carboxylase_complex"/>
</dbReference>
<dbReference type="InterPro" id="IPR005479">
    <property type="entry name" value="CPAse_ATP-bd"/>
</dbReference>
<dbReference type="InterPro" id="IPR016185">
    <property type="entry name" value="PreATP-grasp_dom_sf"/>
</dbReference>
<keyword evidence="1" id="KW-0436">Ligase</keyword>
<evidence type="ECO:0000256" key="1">
    <source>
        <dbReference type="ARBA" id="ARBA00022598"/>
    </source>
</evidence>
<evidence type="ECO:0000256" key="4">
    <source>
        <dbReference type="ARBA" id="ARBA00022840"/>
    </source>
</evidence>
<dbReference type="EMBL" id="QGDO01000005">
    <property type="protein sequence ID" value="PWJ40029.1"/>
    <property type="molecule type" value="Genomic_DNA"/>
</dbReference>
<keyword evidence="4 7" id="KW-0067">ATP-binding</keyword>
<dbReference type="PANTHER" id="PTHR18866">
    <property type="entry name" value="CARBOXYLASE:PYRUVATE/ACETYL-COA/PROPIONYL-COA CARBOXYLASE"/>
    <property type="match status" value="1"/>
</dbReference>
<evidence type="ECO:0000313" key="10">
    <source>
        <dbReference type="EMBL" id="PWJ40029.1"/>
    </source>
</evidence>
<dbReference type="FunFam" id="3.30.470.20:FF:000028">
    <property type="entry name" value="Methylcrotonoyl-CoA carboxylase subunit alpha, mitochondrial"/>
    <property type="match status" value="1"/>
</dbReference>
<evidence type="ECO:0000313" key="11">
    <source>
        <dbReference type="Proteomes" id="UP000245535"/>
    </source>
</evidence>
<name>A0A315ZV30_SEDFL</name>
<dbReference type="PANTHER" id="PTHR18866:SF33">
    <property type="entry name" value="METHYLCROTONOYL-COA CARBOXYLASE SUBUNIT ALPHA, MITOCHONDRIAL-RELATED"/>
    <property type="match status" value="1"/>
</dbReference>
<comment type="caution">
    <text evidence="10">The sequence shown here is derived from an EMBL/GenBank/DDBJ whole genome shotgun (WGS) entry which is preliminary data.</text>
</comment>
<organism evidence="10 11">
    <name type="scientific">Sediminitomix flava</name>
    <dbReference type="NCBI Taxonomy" id="379075"/>
    <lineage>
        <taxon>Bacteria</taxon>
        <taxon>Pseudomonadati</taxon>
        <taxon>Bacteroidota</taxon>
        <taxon>Cytophagia</taxon>
        <taxon>Cytophagales</taxon>
        <taxon>Flammeovirgaceae</taxon>
        <taxon>Sediminitomix</taxon>
    </lineage>
</organism>
<keyword evidence="2" id="KW-0479">Metal-binding</keyword>
<dbReference type="PROSITE" id="PS50975">
    <property type="entry name" value="ATP_GRASP"/>
    <property type="match status" value="1"/>
</dbReference>
<feature type="domain" description="ATP-grasp" evidence="8">
    <location>
        <begin position="123"/>
        <end position="320"/>
    </location>
</feature>
<reference evidence="10 11" key="1">
    <citation type="submission" date="2018-03" db="EMBL/GenBank/DDBJ databases">
        <title>Genomic Encyclopedia of Archaeal and Bacterial Type Strains, Phase II (KMG-II): from individual species to whole genera.</title>
        <authorList>
            <person name="Goeker M."/>
        </authorList>
    </citation>
    <scope>NUCLEOTIDE SEQUENCE [LARGE SCALE GENOMIC DNA]</scope>
    <source>
        <strain evidence="10 11">DSM 28229</strain>
    </source>
</reference>
<dbReference type="InterPro" id="IPR005481">
    <property type="entry name" value="BC-like_N"/>
</dbReference>
<dbReference type="GO" id="GO:0005524">
    <property type="term" value="F:ATP binding"/>
    <property type="evidence" value="ECO:0007669"/>
    <property type="project" value="UniProtKB-UniRule"/>
</dbReference>
<keyword evidence="5" id="KW-0460">Magnesium</keyword>
<dbReference type="SUPFAM" id="SSF51246">
    <property type="entry name" value="Rudiment single hybrid motif"/>
    <property type="match status" value="1"/>
</dbReference>
<keyword evidence="11" id="KW-1185">Reference proteome</keyword>
<proteinExistence type="predicted"/>
<evidence type="ECO:0000256" key="3">
    <source>
        <dbReference type="ARBA" id="ARBA00022741"/>
    </source>
</evidence>
<keyword evidence="3 7" id="KW-0547">Nucleotide-binding</keyword>
<sequence length="498" mass="55349">MIKNIKKVLIANRGEIALRIIRSIKELGIKSVAVFSEVDRTAPHVLAADEAVCLGGNTAAESYLDIQKILNIAKELNIDAIHPGYGFLSENADFAQKVEDAGIIFIGPSASSIQIMGSKIEAKNTVKAYNIPLVPGIDEATQDLDVIRPKINEIGFPLLIKASAGGGGKGMRIVETEEEFEEQLERAISEAKAAFGDGTVFVEKYITSPKHIEFQILADKHGNVVHLFERECSIQRRHQKVIEEAPSIFLDEKLRAEMGKCAVDVAKSCNYVGAGTVEFIMDSNKNYYFLEMNTRLQVEHAVTEEITDVDLVKEQIKVSDGHPLSFTQDDLKINGHAIEIRVYAEDSENGFMPDTGTLSTYQIPQGYGTRVDDGYQEGNDVSIYYDPMISKLIVRADNRDNAIDKALRSIDEYIIAGVKTTLPFASFAINHEAFRTGNFDTNFISKYYSKDSLKQTMENDEEFIASGIAGLLFNEENKNIETQHQTEGTVNKWKTRAK</sequence>
<dbReference type="SMART" id="SM00878">
    <property type="entry name" value="Biotin_carb_C"/>
    <property type="match status" value="1"/>
</dbReference>
<dbReference type="Pfam" id="PF02785">
    <property type="entry name" value="Biotin_carb_C"/>
    <property type="match status" value="1"/>
</dbReference>
<dbReference type="Pfam" id="PF02786">
    <property type="entry name" value="CPSase_L_D2"/>
    <property type="match status" value="1"/>
</dbReference>
<gene>
    <name evidence="10" type="ORF">BC781_10592</name>
</gene>
<dbReference type="GO" id="GO:0046872">
    <property type="term" value="F:metal ion binding"/>
    <property type="evidence" value="ECO:0007669"/>
    <property type="project" value="UniProtKB-KW"/>
</dbReference>
<dbReference type="SUPFAM" id="SSF52440">
    <property type="entry name" value="PreATP-grasp domain"/>
    <property type="match status" value="1"/>
</dbReference>
<evidence type="ECO:0000256" key="5">
    <source>
        <dbReference type="ARBA" id="ARBA00022842"/>
    </source>
</evidence>
<dbReference type="FunFam" id="3.40.50.20:FF:000010">
    <property type="entry name" value="Propionyl-CoA carboxylase subunit alpha"/>
    <property type="match status" value="1"/>
</dbReference>
<evidence type="ECO:0000256" key="7">
    <source>
        <dbReference type="PROSITE-ProRule" id="PRU00409"/>
    </source>
</evidence>
<feature type="domain" description="Biotin carboxylation" evidence="9">
    <location>
        <begin position="4"/>
        <end position="449"/>
    </location>
</feature>
<evidence type="ECO:0000256" key="2">
    <source>
        <dbReference type="ARBA" id="ARBA00022723"/>
    </source>
</evidence>
<dbReference type="Proteomes" id="UP000245535">
    <property type="component" value="Unassembled WGS sequence"/>
</dbReference>
<evidence type="ECO:0000259" key="8">
    <source>
        <dbReference type="PROSITE" id="PS50975"/>
    </source>
</evidence>
<dbReference type="SUPFAM" id="SSF56059">
    <property type="entry name" value="Glutathione synthetase ATP-binding domain-like"/>
    <property type="match status" value="1"/>
</dbReference>
<dbReference type="Gene3D" id="3.30.470.20">
    <property type="entry name" value="ATP-grasp fold, B domain"/>
    <property type="match status" value="1"/>
</dbReference>
<protein>
    <submittedName>
        <fullName evidence="10">Acetyl-CoA carboxylase biotin carboxylase subunit</fullName>
    </submittedName>
</protein>
<dbReference type="InterPro" id="IPR011054">
    <property type="entry name" value="Rudment_hybrid_motif"/>
</dbReference>